<feature type="region of interest" description="Disordered" evidence="1">
    <location>
        <begin position="220"/>
        <end position="249"/>
    </location>
</feature>
<protein>
    <submittedName>
        <fullName evidence="2">Uncharacterized protein</fullName>
    </submittedName>
</protein>
<gene>
    <name evidence="2" type="ORF">QR685DRAFT_514040</name>
</gene>
<reference evidence="2 3" key="1">
    <citation type="submission" date="2023-09" db="EMBL/GenBank/DDBJ databases">
        <title>Multi-omics analysis of a traditional fermented food reveals byproduct-associated fungal strains for waste-to-food upcycling.</title>
        <authorList>
            <consortium name="Lawrence Berkeley National Laboratory"/>
            <person name="Rekdal V.M."/>
            <person name="Villalobos-Escobedo J.M."/>
            <person name="Rodriguez-Valeron N."/>
            <person name="Garcia M.O."/>
            <person name="Vasquez D.P."/>
            <person name="Damayanti I."/>
            <person name="Sorensen P.M."/>
            <person name="Baidoo E.E."/>
            <person name="De Carvalho A.C."/>
            <person name="Riley R."/>
            <person name="Lipzen A."/>
            <person name="He G."/>
            <person name="Yan M."/>
            <person name="Haridas S."/>
            <person name="Daum C."/>
            <person name="Yoshinaga Y."/>
            <person name="Ng V."/>
            <person name="Grigoriev I.V."/>
            <person name="Munk R."/>
            <person name="Nuraida L."/>
            <person name="Wijaya C.H."/>
            <person name="Morales P.-C."/>
            <person name="Keasling J.D."/>
        </authorList>
    </citation>
    <scope>NUCLEOTIDE SEQUENCE [LARGE SCALE GENOMIC DNA]</scope>
    <source>
        <strain evidence="2 3">FGSC 2613</strain>
    </source>
</reference>
<comment type="caution">
    <text evidence="2">The sequence shown here is derived from an EMBL/GenBank/DDBJ whole genome shotgun (WGS) entry which is preliminary data.</text>
</comment>
<sequence>MPRPRNMDERKSGGWGAYVWSHYLLADSEPHCNDRLGKTLKALAQESTKRISVSTALRYGNNNMNHVDYKTAGQRNAWYNYFVAAFEKILRELPPPDASVEQVREKRREFQQRRIPFSAGPLPPPVVQHEAAVATATPPETQTQTVAGNSSEQRGRKRSWTDSLDDDDDGNAANMRKRARKESEQHEPTGDNFIVYIPANVKVVLVPEGPADATFHIKSESSTASMSMSPTGTSSSAAGDTVPASPPSVPLFPPMRWAACPSMDSLSSDTYSQDQNPSPAQDSNSLSLSLAGYNINVPYAMDSSADHTATSAQRSRAPTSNNDKPRCNIQFGLYTVCLQLTP</sequence>
<feature type="compositionally biased region" description="Low complexity" evidence="1">
    <location>
        <begin position="220"/>
        <end position="243"/>
    </location>
</feature>
<proteinExistence type="predicted"/>
<feature type="compositionally biased region" description="Low complexity" evidence="1">
    <location>
        <begin position="131"/>
        <end position="147"/>
    </location>
</feature>
<keyword evidence="3" id="KW-1185">Reference proteome</keyword>
<evidence type="ECO:0000313" key="3">
    <source>
        <dbReference type="Proteomes" id="UP001451303"/>
    </source>
</evidence>
<feature type="region of interest" description="Disordered" evidence="1">
    <location>
        <begin position="264"/>
        <end position="285"/>
    </location>
</feature>
<organism evidence="2 3">
    <name type="scientific">Neurospora intermedia</name>
    <dbReference type="NCBI Taxonomy" id="5142"/>
    <lineage>
        <taxon>Eukaryota</taxon>
        <taxon>Fungi</taxon>
        <taxon>Dikarya</taxon>
        <taxon>Ascomycota</taxon>
        <taxon>Pezizomycotina</taxon>
        <taxon>Sordariomycetes</taxon>
        <taxon>Sordariomycetidae</taxon>
        <taxon>Sordariales</taxon>
        <taxon>Sordariaceae</taxon>
        <taxon>Neurospora</taxon>
    </lineage>
</organism>
<feature type="region of interest" description="Disordered" evidence="1">
    <location>
        <begin position="131"/>
        <end position="187"/>
    </location>
</feature>
<evidence type="ECO:0000256" key="1">
    <source>
        <dbReference type="SAM" id="MobiDB-lite"/>
    </source>
</evidence>
<name>A0ABR3DTI7_NEUIN</name>
<accession>A0ABR3DTI7</accession>
<dbReference type="Proteomes" id="UP001451303">
    <property type="component" value="Unassembled WGS sequence"/>
</dbReference>
<dbReference type="EMBL" id="JAVLET010000001">
    <property type="protein sequence ID" value="KAL0475922.1"/>
    <property type="molecule type" value="Genomic_DNA"/>
</dbReference>
<evidence type="ECO:0000313" key="2">
    <source>
        <dbReference type="EMBL" id="KAL0475922.1"/>
    </source>
</evidence>